<gene>
    <name evidence="2" type="ORF">DFO73_112113</name>
</gene>
<dbReference type="RefSeq" id="WP_110066524.1">
    <property type="nucleotide sequence ID" value="NZ_QGTW01000012.1"/>
</dbReference>
<name>A0A2V2ZNE0_9BACI</name>
<proteinExistence type="predicted"/>
<sequence length="256" mass="28706">MKKELLFAFAAFFFMSLSAITGVYAGEEEEKIITLSKEKVDVSGDKKEDTVYIKGVYYEEGAAFLKEVFLEIAASDGKTYKAALSGGYEPQIQFEDLNRDAIKDMYIRIPTGGSGGLSNFYLYSLKDFKLSNLTVPTPLIINSQFENGYKASVSIQDTSQSFSFDLRDRGEEYERLGLYVNGKLSEPTELMVNPYSTLKITPVEGEKGLLGVQRISGAYNADTIAFVESFWLYEKGKWVLKNTKVMKMNPQSSNKN</sequence>
<dbReference type="OrthoDB" id="1653343at2"/>
<organism evidence="2 3">
    <name type="scientific">Cytobacillus oceanisediminis</name>
    <dbReference type="NCBI Taxonomy" id="665099"/>
    <lineage>
        <taxon>Bacteria</taxon>
        <taxon>Bacillati</taxon>
        <taxon>Bacillota</taxon>
        <taxon>Bacilli</taxon>
        <taxon>Bacillales</taxon>
        <taxon>Bacillaceae</taxon>
        <taxon>Cytobacillus</taxon>
    </lineage>
</organism>
<evidence type="ECO:0000313" key="3">
    <source>
        <dbReference type="Proteomes" id="UP000247150"/>
    </source>
</evidence>
<dbReference type="AlphaFoldDB" id="A0A2V2ZNE0"/>
<comment type="caution">
    <text evidence="2">The sequence shown here is derived from an EMBL/GenBank/DDBJ whole genome shotgun (WGS) entry which is preliminary data.</text>
</comment>
<evidence type="ECO:0000313" key="2">
    <source>
        <dbReference type="EMBL" id="PWW25820.1"/>
    </source>
</evidence>
<feature type="chain" id="PRO_5016173575" evidence="1">
    <location>
        <begin position="26"/>
        <end position="256"/>
    </location>
</feature>
<reference evidence="2 3" key="1">
    <citation type="submission" date="2018-05" db="EMBL/GenBank/DDBJ databases">
        <title>Freshwater and sediment microbial communities from various areas in North America, analyzing microbe dynamics in response to fracking.</title>
        <authorList>
            <person name="Lamendella R."/>
        </authorList>
    </citation>
    <scope>NUCLEOTIDE SEQUENCE [LARGE SCALE GENOMIC DNA]</scope>
    <source>
        <strain evidence="2 3">15_TX</strain>
    </source>
</reference>
<feature type="signal peptide" evidence="1">
    <location>
        <begin position="1"/>
        <end position="25"/>
    </location>
</feature>
<keyword evidence="1" id="KW-0732">Signal</keyword>
<dbReference type="EMBL" id="QGTW01000012">
    <property type="protein sequence ID" value="PWW25820.1"/>
    <property type="molecule type" value="Genomic_DNA"/>
</dbReference>
<protein>
    <submittedName>
        <fullName evidence="2">Uncharacterized protein</fullName>
    </submittedName>
</protein>
<evidence type="ECO:0000256" key="1">
    <source>
        <dbReference type="SAM" id="SignalP"/>
    </source>
</evidence>
<dbReference type="Proteomes" id="UP000247150">
    <property type="component" value="Unassembled WGS sequence"/>
</dbReference>
<accession>A0A2V2ZNE0</accession>